<accession>A0A2U1LJ59</accession>
<comment type="caution">
    <text evidence="1">The sequence shown here is derived from an EMBL/GenBank/DDBJ whole genome shotgun (WGS) entry which is preliminary data.</text>
</comment>
<organism evidence="1 2">
    <name type="scientific">Artemisia annua</name>
    <name type="common">Sweet wormwood</name>
    <dbReference type="NCBI Taxonomy" id="35608"/>
    <lineage>
        <taxon>Eukaryota</taxon>
        <taxon>Viridiplantae</taxon>
        <taxon>Streptophyta</taxon>
        <taxon>Embryophyta</taxon>
        <taxon>Tracheophyta</taxon>
        <taxon>Spermatophyta</taxon>
        <taxon>Magnoliopsida</taxon>
        <taxon>eudicotyledons</taxon>
        <taxon>Gunneridae</taxon>
        <taxon>Pentapetalae</taxon>
        <taxon>asterids</taxon>
        <taxon>campanulids</taxon>
        <taxon>Asterales</taxon>
        <taxon>Asteraceae</taxon>
        <taxon>Asteroideae</taxon>
        <taxon>Anthemideae</taxon>
        <taxon>Artemisiinae</taxon>
        <taxon>Artemisia</taxon>
    </lineage>
</organism>
<evidence type="ECO:0000313" key="1">
    <source>
        <dbReference type="EMBL" id="PWA49026.1"/>
    </source>
</evidence>
<reference evidence="1 2" key="1">
    <citation type="journal article" date="2018" name="Mol. Plant">
        <title>The genome of Artemisia annua provides insight into the evolution of Asteraceae family and artemisinin biosynthesis.</title>
        <authorList>
            <person name="Shen Q."/>
            <person name="Zhang L."/>
            <person name="Liao Z."/>
            <person name="Wang S."/>
            <person name="Yan T."/>
            <person name="Shi P."/>
            <person name="Liu M."/>
            <person name="Fu X."/>
            <person name="Pan Q."/>
            <person name="Wang Y."/>
            <person name="Lv Z."/>
            <person name="Lu X."/>
            <person name="Zhang F."/>
            <person name="Jiang W."/>
            <person name="Ma Y."/>
            <person name="Chen M."/>
            <person name="Hao X."/>
            <person name="Li L."/>
            <person name="Tang Y."/>
            <person name="Lv G."/>
            <person name="Zhou Y."/>
            <person name="Sun X."/>
            <person name="Brodelius P.E."/>
            <person name="Rose J.K.C."/>
            <person name="Tang K."/>
        </authorList>
    </citation>
    <scope>NUCLEOTIDE SEQUENCE [LARGE SCALE GENOMIC DNA]</scope>
    <source>
        <strain evidence="2">cv. Huhao1</strain>
        <tissue evidence="1">Leaf</tissue>
    </source>
</reference>
<evidence type="ECO:0000313" key="2">
    <source>
        <dbReference type="Proteomes" id="UP000245207"/>
    </source>
</evidence>
<dbReference type="Proteomes" id="UP000245207">
    <property type="component" value="Unassembled WGS sequence"/>
</dbReference>
<gene>
    <name evidence="1" type="ORF">CTI12_AA485560</name>
</gene>
<name>A0A2U1LJ59_ARTAN</name>
<dbReference type="OrthoDB" id="2020544at2759"/>
<protein>
    <submittedName>
        <fullName evidence="1">Uncharacterized protein</fullName>
    </submittedName>
</protein>
<keyword evidence="2" id="KW-1185">Reference proteome</keyword>
<sequence length="89" mass="10016">MRSDPSQLKANGKPQWVQISMEDKNLLEKVMKRRMLVPGISKSQEFVIVKKKRASVFASSRSMGSSPRRETAYTNADMLDVLDGLGPNF</sequence>
<proteinExistence type="predicted"/>
<dbReference type="AlphaFoldDB" id="A0A2U1LJ59"/>
<dbReference type="EMBL" id="PKPP01009112">
    <property type="protein sequence ID" value="PWA49026.1"/>
    <property type="molecule type" value="Genomic_DNA"/>
</dbReference>